<dbReference type="Proteomes" id="UP000184612">
    <property type="component" value="Unassembled WGS sequence"/>
</dbReference>
<name>A0A1M7Y3P3_9FIRM</name>
<dbReference type="EMBL" id="FRFD01000004">
    <property type="protein sequence ID" value="SHO46822.1"/>
    <property type="molecule type" value="Genomic_DNA"/>
</dbReference>
<evidence type="ECO:0000313" key="2">
    <source>
        <dbReference type="EMBL" id="SHO46822.1"/>
    </source>
</evidence>
<dbReference type="AlphaFoldDB" id="A0A1M7Y3P3"/>
<dbReference type="RefSeq" id="WP_242952336.1">
    <property type="nucleotide sequence ID" value="NZ_FRFD01000004.1"/>
</dbReference>
<evidence type="ECO:0000313" key="3">
    <source>
        <dbReference type="Proteomes" id="UP000184612"/>
    </source>
</evidence>
<dbReference type="InterPro" id="IPR010982">
    <property type="entry name" value="Lambda_DNA-bd_dom_sf"/>
</dbReference>
<dbReference type="SUPFAM" id="SSF47413">
    <property type="entry name" value="lambda repressor-like DNA-binding domains"/>
    <property type="match status" value="1"/>
</dbReference>
<reference evidence="2 3" key="1">
    <citation type="submission" date="2016-12" db="EMBL/GenBank/DDBJ databases">
        <authorList>
            <person name="Song W.-J."/>
            <person name="Kurnit D.M."/>
        </authorList>
    </citation>
    <scope>NUCLEOTIDE SEQUENCE [LARGE SCALE GENOMIC DNA]</scope>
    <source>
        <strain evidence="2 3">DSM 12503</strain>
    </source>
</reference>
<dbReference type="Gene3D" id="1.10.260.40">
    <property type="entry name" value="lambda repressor-like DNA-binding domains"/>
    <property type="match status" value="1"/>
</dbReference>
<protein>
    <submittedName>
        <fullName evidence="2">Cro/C1-type HTH DNA-binding domain-containing protein</fullName>
    </submittedName>
</protein>
<dbReference type="SMART" id="SM00530">
    <property type="entry name" value="HTH_XRE"/>
    <property type="match status" value="1"/>
</dbReference>
<dbReference type="Pfam" id="PF13443">
    <property type="entry name" value="HTH_26"/>
    <property type="match status" value="1"/>
</dbReference>
<feature type="domain" description="HTH cro/C1-type" evidence="1">
    <location>
        <begin position="31"/>
        <end position="72"/>
    </location>
</feature>
<evidence type="ECO:0000259" key="1">
    <source>
        <dbReference type="PROSITE" id="PS50943"/>
    </source>
</evidence>
<proteinExistence type="predicted"/>
<gene>
    <name evidence="2" type="ORF">SAMN02745217_01299</name>
</gene>
<dbReference type="InterPro" id="IPR001387">
    <property type="entry name" value="Cro/C1-type_HTH"/>
</dbReference>
<sequence>MSNSFVKEMKRVKADRKKLEIAMATACMNSEDLQKAADMPRPTLNNVISGRNVRPGTIGRIAKALGCRVTEILIED</sequence>
<dbReference type="PROSITE" id="PS50943">
    <property type="entry name" value="HTH_CROC1"/>
    <property type="match status" value="1"/>
</dbReference>
<organism evidence="2 3">
    <name type="scientific">Anaerocolumna xylanovorans DSM 12503</name>
    <dbReference type="NCBI Taxonomy" id="1121345"/>
    <lineage>
        <taxon>Bacteria</taxon>
        <taxon>Bacillati</taxon>
        <taxon>Bacillota</taxon>
        <taxon>Clostridia</taxon>
        <taxon>Lachnospirales</taxon>
        <taxon>Lachnospiraceae</taxon>
        <taxon>Anaerocolumna</taxon>
    </lineage>
</organism>
<keyword evidence="3" id="KW-1185">Reference proteome</keyword>
<keyword evidence="2" id="KW-0238">DNA-binding</keyword>
<accession>A0A1M7Y3P3</accession>
<dbReference type="CDD" id="cd00093">
    <property type="entry name" value="HTH_XRE"/>
    <property type="match status" value="1"/>
</dbReference>
<dbReference type="GO" id="GO:0003677">
    <property type="term" value="F:DNA binding"/>
    <property type="evidence" value="ECO:0007669"/>
    <property type="project" value="UniProtKB-KW"/>
</dbReference>
<dbReference type="STRING" id="1121345.SAMN02745217_01299"/>